<sequence length="122" mass="13822">MEEVEFAKIVVPAVVGLISGAVGSLVAPWVNWRIEKKRKQIEYKHSLIKIAREKIDNAETIEDILSSSIWGFIDSNLTNQETSSISSGTNYFQTVNDGMTQLHMKKQVISKMLNRVEKQWGL</sequence>
<protein>
    <submittedName>
        <fullName evidence="2">Uncharacterized protein</fullName>
    </submittedName>
</protein>
<dbReference type="RefSeq" id="WP_048688757.1">
    <property type="nucleotide sequence ID" value="NZ_KQ130482.1"/>
</dbReference>
<dbReference type="EMBL" id="LAZL01000002">
    <property type="protein sequence ID" value="KMT66877.1"/>
    <property type="molecule type" value="Genomic_DNA"/>
</dbReference>
<gene>
    <name evidence="2" type="ORF">XM47_01880</name>
</gene>
<accession>A0A0J8GVU4</accession>
<dbReference type="Proteomes" id="UP000037600">
    <property type="component" value="Unassembled WGS sequence"/>
</dbReference>
<name>A0A0J8GVU4_9ALTE</name>
<organism evidence="2 3">
    <name type="scientific">Catenovulum maritimum</name>
    <dbReference type="NCBI Taxonomy" id="1513271"/>
    <lineage>
        <taxon>Bacteria</taxon>
        <taxon>Pseudomonadati</taxon>
        <taxon>Pseudomonadota</taxon>
        <taxon>Gammaproteobacteria</taxon>
        <taxon>Alteromonadales</taxon>
        <taxon>Alteromonadaceae</taxon>
        <taxon>Catenovulum</taxon>
    </lineage>
</organism>
<reference evidence="2 3" key="1">
    <citation type="submission" date="2015-04" db="EMBL/GenBank/DDBJ databases">
        <title>Draft Genome Sequence of the Novel Agar-Digesting Marine Bacterium Q1.</title>
        <authorList>
            <person name="Li Y."/>
            <person name="Li D."/>
            <person name="Chen G."/>
            <person name="Du Z."/>
        </authorList>
    </citation>
    <scope>NUCLEOTIDE SEQUENCE [LARGE SCALE GENOMIC DNA]</scope>
    <source>
        <strain evidence="2 3">Q1</strain>
    </source>
</reference>
<evidence type="ECO:0000313" key="3">
    <source>
        <dbReference type="Proteomes" id="UP000037600"/>
    </source>
</evidence>
<keyword evidence="1" id="KW-0812">Transmembrane</keyword>
<comment type="caution">
    <text evidence="2">The sequence shown here is derived from an EMBL/GenBank/DDBJ whole genome shotgun (WGS) entry which is preliminary data.</text>
</comment>
<keyword evidence="1" id="KW-1133">Transmembrane helix</keyword>
<proteinExistence type="predicted"/>
<evidence type="ECO:0000256" key="1">
    <source>
        <dbReference type="SAM" id="Phobius"/>
    </source>
</evidence>
<keyword evidence="3" id="KW-1185">Reference proteome</keyword>
<keyword evidence="1" id="KW-0472">Membrane</keyword>
<evidence type="ECO:0000313" key="2">
    <source>
        <dbReference type="EMBL" id="KMT66877.1"/>
    </source>
</evidence>
<dbReference type="AlphaFoldDB" id="A0A0J8GVU4"/>
<dbReference type="OrthoDB" id="7065517at2"/>
<feature type="transmembrane region" description="Helical" evidence="1">
    <location>
        <begin position="6"/>
        <end position="30"/>
    </location>
</feature>